<dbReference type="AlphaFoldDB" id="A0A517SJ17"/>
<feature type="region of interest" description="Disordered" evidence="1">
    <location>
        <begin position="85"/>
        <end position="116"/>
    </location>
</feature>
<gene>
    <name evidence="2" type="ORF">Pan44_41680</name>
</gene>
<feature type="region of interest" description="Disordered" evidence="1">
    <location>
        <begin position="26"/>
        <end position="66"/>
    </location>
</feature>
<dbReference type="KEGG" id="ccos:Pan44_41680"/>
<dbReference type="EMBL" id="CP036271">
    <property type="protein sequence ID" value="QDT56117.1"/>
    <property type="molecule type" value="Genomic_DNA"/>
</dbReference>
<name>A0A517SJ17_9PLAN</name>
<keyword evidence="3" id="KW-1185">Reference proteome</keyword>
<evidence type="ECO:0000256" key="1">
    <source>
        <dbReference type="SAM" id="MobiDB-lite"/>
    </source>
</evidence>
<reference evidence="2 3" key="1">
    <citation type="submission" date="2019-02" db="EMBL/GenBank/DDBJ databases">
        <title>Deep-cultivation of Planctomycetes and their phenomic and genomic characterization uncovers novel biology.</title>
        <authorList>
            <person name="Wiegand S."/>
            <person name="Jogler M."/>
            <person name="Boedeker C."/>
            <person name="Pinto D."/>
            <person name="Vollmers J."/>
            <person name="Rivas-Marin E."/>
            <person name="Kohn T."/>
            <person name="Peeters S.H."/>
            <person name="Heuer A."/>
            <person name="Rast P."/>
            <person name="Oberbeckmann S."/>
            <person name="Bunk B."/>
            <person name="Jeske O."/>
            <person name="Meyerdierks A."/>
            <person name="Storesund J.E."/>
            <person name="Kallscheuer N."/>
            <person name="Luecker S."/>
            <person name="Lage O.M."/>
            <person name="Pohl T."/>
            <person name="Merkel B.J."/>
            <person name="Hornburger P."/>
            <person name="Mueller R.-W."/>
            <person name="Bruemmer F."/>
            <person name="Labrenz M."/>
            <person name="Spormann A.M."/>
            <person name="Op den Camp H."/>
            <person name="Overmann J."/>
            <person name="Amann R."/>
            <person name="Jetten M.S.M."/>
            <person name="Mascher T."/>
            <person name="Medema M.H."/>
            <person name="Devos D.P."/>
            <person name="Kaster A.-K."/>
            <person name="Ovreas L."/>
            <person name="Rohde M."/>
            <person name="Galperin M.Y."/>
            <person name="Jogler C."/>
        </authorList>
    </citation>
    <scope>NUCLEOTIDE SEQUENCE [LARGE SCALE GENOMIC DNA]</scope>
    <source>
        <strain evidence="2 3">Pan44</strain>
    </source>
</reference>
<organism evidence="2 3">
    <name type="scientific">Caulifigura coniformis</name>
    <dbReference type="NCBI Taxonomy" id="2527983"/>
    <lineage>
        <taxon>Bacteria</taxon>
        <taxon>Pseudomonadati</taxon>
        <taxon>Planctomycetota</taxon>
        <taxon>Planctomycetia</taxon>
        <taxon>Planctomycetales</taxon>
        <taxon>Planctomycetaceae</taxon>
        <taxon>Caulifigura</taxon>
    </lineage>
</organism>
<sequence length="534" mass="56839">MALVAIGIIGLVSPALADRRFFRRVQSSSVPAPSLTPARPSVPPAEPIRPQLAPSEPTPTLSTEPTLAAPLTDAPRFVPPGLPSVPGVPGVPALKTPTLPDEPFPRQAPEGPQSIPPRTITSLRPDGAACLFIDVTGAYLNSLISTPRQDAGPVNDMVLGARVEGEQTTQSSVIIRTVPSAQSASLDVNLGGESCTRTTAMTPQASIDMTGRQRFSLHKSVEFDGAHFLTRTPATQLESCQQNLRARTMASQIPVVNSIAETIALNQANLRQPLARQETARQVTNRVVPPFNQAIDERLAAANDWLANLSTTLPNVHAFLTSGRWSSTGSAVTGQVASTVPVSSAPPEPRGGATVRIHESLAPSLSTALQLNGREITIEEIRRWIDLFGDDIGGVSGPDSLMPPLTSPTNVSLRLADDEPLALSYQNDEFRVVLRASIRAGDAVDLPVHRVSIGYSIRRVADSFELQPLPVDVQAEASGTFVSGTVEQLIKAQIEGRLRPVTISTDAIPPMANGHRPRVSDVTSTNGWLTVVFE</sequence>
<dbReference type="RefSeq" id="WP_145033040.1">
    <property type="nucleotide sequence ID" value="NZ_CP036271.1"/>
</dbReference>
<proteinExistence type="predicted"/>
<dbReference type="Proteomes" id="UP000315700">
    <property type="component" value="Chromosome"/>
</dbReference>
<evidence type="ECO:0000313" key="2">
    <source>
        <dbReference type="EMBL" id="QDT56117.1"/>
    </source>
</evidence>
<evidence type="ECO:0000313" key="3">
    <source>
        <dbReference type="Proteomes" id="UP000315700"/>
    </source>
</evidence>
<accession>A0A517SJ17</accession>
<dbReference type="InParanoid" id="A0A517SJ17"/>
<protein>
    <submittedName>
        <fullName evidence="2">Uncharacterized protein</fullName>
    </submittedName>
</protein>
<dbReference type="OrthoDB" id="245674at2"/>
<feature type="compositionally biased region" description="Low complexity" evidence="1">
    <location>
        <begin position="52"/>
        <end position="66"/>
    </location>
</feature>